<keyword evidence="2" id="KW-0378">Hydrolase</keyword>
<dbReference type="GO" id="GO:0008233">
    <property type="term" value="F:peptidase activity"/>
    <property type="evidence" value="ECO:0007669"/>
    <property type="project" value="UniProtKB-KW"/>
</dbReference>
<dbReference type="NCBIfam" id="TIGR03698">
    <property type="entry name" value="clan_AA_DTGF"/>
    <property type="match status" value="1"/>
</dbReference>
<reference evidence="2" key="1">
    <citation type="submission" date="2019-02" db="EMBL/GenBank/DDBJ databases">
        <authorList>
            <person name="Gruber-Vodicka R. H."/>
            <person name="Seah K. B. B."/>
        </authorList>
    </citation>
    <scope>NUCLEOTIDE SEQUENCE</scope>
    <source>
        <strain evidence="2">BECK_BY7</strain>
    </source>
</reference>
<gene>
    <name evidence="2" type="ORF">BECKLFY1418C_GA0070996_10878</name>
</gene>
<name>A0A450WW42_9GAMM</name>
<protein>
    <submittedName>
        <fullName evidence="2">Clan AA aspartic protease, AF_0612 family</fullName>
    </submittedName>
</protein>
<dbReference type="InterPro" id="IPR022274">
    <property type="entry name" value="Peptidase_asp_AF0612"/>
</dbReference>
<dbReference type="InterPro" id="IPR021109">
    <property type="entry name" value="Peptidase_aspartic_dom_sf"/>
</dbReference>
<dbReference type="AlphaFoldDB" id="A0A450WW42"/>
<sequence length="165" mass="18187">MLLHKATSGTHQLQVGSRKGKSATRRKRIGTSIARVHQSQERSKKMGAVHVTTTIRNPADPERFWEGLFLVDTGATDCMVPRCHLEEIGLVPKGQRIYELADGSPFKVDITTGDIEFMGDLTAGTILFGDDDIEPILGVTALESVGIEVDPRNQRLKRLPAVRLK</sequence>
<organism evidence="2">
    <name type="scientific">Candidatus Kentrum sp. LFY</name>
    <dbReference type="NCBI Taxonomy" id="2126342"/>
    <lineage>
        <taxon>Bacteria</taxon>
        <taxon>Pseudomonadati</taxon>
        <taxon>Pseudomonadota</taxon>
        <taxon>Gammaproteobacteria</taxon>
        <taxon>Candidatus Kentrum</taxon>
    </lineage>
</organism>
<proteinExistence type="predicted"/>
<feature type="region of interest" description="Disordered" evidence="1">
    <location>
        <begin position="1"/>
        <end position="30"/>
    </location>
</feature>
<dbReference type="Gene3D" id="2.40.70.10">
    <property type="entry name" value="Acid Proteases"/>
    <property type="match status" value="1"/>
</dbReference>
<accession>A0A450WW42</accession>
<keyword evidence="2" id="KW-0645">Protease</keyword>
<evidence type="ECO:0000313" key="2">
    <source>
        <dbReference type="EMBL" id="VFK21188.1"/>
    </source>
</evidence>
<dbReference type="EMBL" id="CAADFN010000087">
    <property type="protein sequence ID" value="VFK21188.1"/>
    <property type="molecule type" value="Genomic_DNA"/>
</dbReference>
<feature type="compositionally biased region" description="Basic residues" evidence="1">
    <location>
        <begin position="18"/>
        <end position="29"/>
    </location>
</feature>
<dbReference type="SUPFAM" id="SSF50630">
    <property type="entry name" value="Acid proteases"/>
    <property type="match status" value="1"/>
</dbReference>
<evidence type="ECO:0000256" key="1">
    <source>
        <dbReference type="SAM" id="MobiDB-lite"/>
    </source>
</evidence>
<dbReference type="GO" id="GO:0006508">
    <property type="term" value="P:proteolysis"/>
    <property type="evidence" value="ECO:0007669"/>
    <property type="project" value="UniProtKB-KW"/>
</dbReference>